<dbReference type="KEGG" id="csq:CSCA_2939"/>
<evidence type="ECO:0000313" key="1">
    <source>
        <dbReference type="EMBL" id="AKA70064.1"/>
    </source>
</evidence>
<organism evidence="1 2">
    <name type="scientific">Clostridium scatologenes</name>
    <dbReference type="NCBI Taxonomy" id="1548"/>
    <lineage>
        <taxon>Bacteria</taxon>
        <taxon>Bacillati</taxon>
        <taxon>Bacillota</taxon>
        <taxon>Clostridia</taxon>
        <taxon>Eubacteriales</taxon>
        <taxon>Clostridiaceae</taxon>
        <taxon>Clostridium</taxon>
    </lineage>
</organism>
<keyword evidence="2" id="KW-1185">Reference proteome</keyword>
<evidence type="ECO:0000313" key="2">
    <source>
        <dbReference type="Proteomes" id="UP000033115"/>
    </source>
</evidence>
<protein>
    <submittedName>
        <fullName evidence="1">Uncharacterized protein</fullName>
    </submittedName>
</protein>
<dbReference type="HOGENOM" id="CLU_3116489_0_0_9"/>
<proteinExistence type="predicted"/>
<accession>A0A0E3K1J9</accession>
<dbReference type="Proteomes" id="UP000033115">
    <property type="component" value="Chromosome"/>
</dbReference>
<reference evidence="1 2" key="1">
    <citation type="journal article" date="2015" name="J. Biotechnol.">
        <title>Complete genome sequence of a malodorant-producing acetogen, Clostridium scatologenes ATCC 25775(T).</title>
        <authorList>
            <person name="Zhu Z."/>
            <person name="Guo T."/>
            <person name="Zheng H."/>
            <person name="Song T."/>
            <person name="Ouyang P."/>
            <person name="Xie J."/>
        </authorList>
    </citation>
    <scope>NUCLEOTIDE SEQUENCE [LARGE SCALE GENOMIC DNA]</scope>
    <source>
        <strain evidence="1 2">ATCC 25775</strain>
    </source>
</reference>
<dbReference type="AlphaFoldDB" id="A0A0E3K1J9"/>
<gene>
    <name evidence="1" type="ORF">CSCA_2939</name>
</gene>
<dbReference type="EMBL" id="CP009933">
    <property type="protein sequence ID" value="AKA70064.1"/>
    <property type="molecule type" value="Genomic_DNA"/>
</dbReference>
<dbReference type="STRING" id="1548.CSCA_2939"/>
<dbReference type="RefSeq" id="WP_158407977.1">
    <property type="nucleotide sequence ID" value="NZ_CP009933.1"/>
</dbReference>
<sequence>MSDKLMNMIKNLSDASKVSEEYIIHNIKKSIEMGIATENEIEKLINKIVD</sequence>
<name>A0A0E3K1J9_CLOSL</name>